<evidence type="ECO:0000256" key="5">
    <source>
        <dbReference type="ARBA" id="ARBA00023136"/>
    </source>
</evidence>
<protein>
    <submittedName>
        <fullName evidence="7">LysE family translocator</fullName>
    </submittedName>
</protein>
<keyword evidence="5 6" id="KW-0472">Membrane</keyword>
<evidence type="ECO:0000256" key="2">
    <source>
        <dbReference type="ARBA" id="ARBA00022475"/>
    </source>
</evidence>
<feature type="transmembrane region" description="Helical" evidence="6">
    <location>
        <begin position="70"/>
        <end position="93"/>
    </location>
</feature>
<dbReference type="InterPro" id="IPR001123">
    <property type="entry name" value="LeuE-type"/>
</dbReference>
<organism evidence="7 8">
    <name type="scientific">Agrobacterium vitis</name>
    <name type="common">Rhizobium vitis</name>
    <dbReference type="NCBI Taxonomy" id="373"/>
    <lineage>
        <taxon>Bacteria</taxon>
        <taxon>Pseudomonadati</taxon>
        <taxon>Pseudomonadota</taxon>
        <taxon>Alphaproteobacteria</taxon>
        <taxon>Hyphomicrobiales</taxon>
        <taxon>Rhizobiaceae</taxon>
        <taxon>Rhizobium/Agrobacterium group</taxon>
        <taxon>Agrobacterium</taxon>
    </lineage>
</organism>
<evidence type="ECO:0000313" key="8">
    <source>
        <dbReference type="Proteomes" id="UP000436692"/>
    </source>
</evidence>
<evidence type="ECO:0000256" key="6">
    <source>
        <dbReference type="SAM" id="Phobius"/>
    </source>
</evidence>
<comment type="subcellular location">
    <subcellularLocation>
        <location evidence="1">Cell membrane</location>
        <topology evidence="1">Multi-pass membrane protein</topology>
    </subcellularLocation>
</comment>
<dbReference type="AlphaFoldDB" id="A0AAE5AW95"/>
<reference evidence="7 8" key="1">
    <citation type="submission" date="2019-12" db="EMBL/GenBank/DDBJ databases">
        <title>Whole-genome sequencing of Allorhizobium vitis.</title>
        <authorList>
            <person name="Gan H.M."/>
            <person name="Szegedi E."/>
            <person name="Burr T."/>
            <person name="Savka M.A."/>
        </authorList>
    </citation>
    <scope>NUCLEOTIDE SEQUENCE [LARGE SCALE GENOMIC DNA]</scope>
    <source>
        <strain evidence="7 8">CG989</strain>
    </source>
</reference>
<keyword evidence="4 6" id="KW-1133">Transmembrane helix</keyword>
<gene>
    <name evidence="7" type="ORF">GOZ95_16905</name>
</gene>
<dbReference type="PANTHER" id="PTHR30086:SF20">
    <property type="entry name" value="ARGININE EXPORTER PROTEIN ARGO-RELATED"/>
    <property type="match status" value="1"/>
</dbReference>
<evidence type="ECO:0000256" key="3">
    <source>
        <dbReference type="ARBA" id="ARBA00022692"/>
    </source>
</evidence>
<keyword evidence="2" id="KW-1003">Cell membrane</keyword>
<proteinExistence type="predicted"/>
<comment type="caution">
    <text evidence="7">The sequence shown here is derived from an EMBL/GenBank/DDBJ whole genome shotgun (WGS) entry which is preliminary data.</text>
</comment>
<evidence type="ECO:0000256" key="4">
    <source>
        <dbReference type="ARBA" id="ARBA00022989"/>
    </source>
</evidence>
<dbReference type="GO" id="GO:0015171">
    <property type="term" value="F:amino acid transmembrane transporter activity"/>
    <property type="evidence" value="ECO:0007669"/>
    <property type="project" value="TreeGrafter"/>
</dbReference>
<feature type="transmembrane region" description="Helical" evidence="6">
    <location>
        <begin position="12"/>
        <end position="31"/>
    </location>
</feature>
<dbReference type="RefSeq" id="WP_156548266.1">
    <property type="nucleotide sequence ID" value="NZ_JABAEJ010000006.1"/>
</dbReference>
<dbReference type="GO" id="GO:0005886">
    <property type="term" value="C:plasma membrane"/>
    <property type="evidence" value="ECO:0007669"/>
    <property type="project" value="UniProtKB-SubCell"/>
</dbReference>
<sequence>MGSIHSYWPGIMLAYSTYIISAISPGPAMLATMGTSMESGRKAGIALGLGIAVSALAWGALSFLGLSTLLAAYAGVLDLIRLFGCLYLLYLAWKSFRSAFSNYDLSVNLTGKKEYKASHVFLRGCALNLTNPKAILTWVAIISLAIEPGAPLWTVFAVLAGTISFSVVFYTLIAIAFSTPKMVSIYSRAQRWIDATLGLVFTVSAYKLARD</sequence>
<evidence type="ECO:0000256" key="1">
    <source>
        <dbReference type="ARBA" id="ARBA00004651"/>
    </source>
</evidence>
<keyword evidence="3 6" id="KW-0812">Transmembrane</keyword>
<evidence type="ECO:0000313" key="7">
    <source>
        <dbReference type="EMBL" id="MUZ59123.1"/>
    </source>
</evidence>
<feature type="transmembrane region" description="Helical" evidence="6">
    <location>
        <begin position="43"/>
        <end position="64"/>
    </location>
</feature>
<feature type="transmembrane region" description="Helical" evidence="6">
    <location>
        <begin position="120"/>
        <end position="146"/>
    </location>
</feature>
<dbReference type="PANTHER" id="PTHR30086">
    <property type="entry name" value="ARGININE EXPORTER PROTEIN ARGO"/>
    <property type="match status" value="1"/>
</dbReference>
<name>A0AAE5AW95_AGRVI</name>
<accession>A0AAE5AW95</accession>
<feature type="transmembrane region" description="Helical" evidence="6">
    <location>
        <begin position="152"/>
        <end position="177"/>
    </location>
</feature>
<dbReference type="Pfam" id="PF01810">
    <property type="entry name" value="LysE"/>
    <property type="match status" value="1"/>
</dbReference>
<dbReference type="Proteomes" id="UP000436692">
    <property type="component" value="Unassembled WGS sequence"/>
</dbReference>
<dbReference type="EMBL" id="WPHM01000009">
    <property type="protein sequence ID" value="MUZ59123.1"/>
    <property type="molecule type" value="Genomic_DNA"/>
</dbReference>